<dbReference type="GO" id="GO:0008448">
    <property type="term" value="F:N-acetylglucosamine-6-phosphate deacetylase activity"/>
    <property type="evidence" value="ECO:0007669"/>
    <property type="project" value="InterPro"/>
</dbReference>
<proteinExistence type="inferred from homology"/>
<dbReference type="NCBIfam" id="TIGR00221">
    <property type="entry name" value="nagA"/>
    <property type="match status" value="1"/>
</dbReference>
<dbReference type="PIRSF" id="PIRSF038994">
    <property type="entry name" value="NagA"/>
    <property type="match status" value="1"/>
</dbReference>
<dbReference type="SUPFAM" id="SSF51556">
    <property type="entry name" value="Metallo-dependent hydrolases"/>
    <property type="match status" value="1"/>
</dbReference>
<protein>
    <submittedName>
        <fullName evidence="6">N-acetylglucosamine-6-phosphate deacetylase</fullName>
    </submittedName>
</protein>
<name>A0A075GVH2_9ARCH</name>
<evidence type="ECO:0000256" key="3">
    <source>
        <dbReference type="ARBA" id="ARBA00022801"/>
    </source>
</evidence>
<keyword evidence="2" id="KW-0479">Metal-binding</keyword>
<dbReference type="EMBL" id="KF900811">
    <property type="protein sequence ID" value="AIF07734.1"/>
    <property type="molecule type" value="Genomic_DNA"/>
</dbReference>
<evidence type="ECO:0000256" key="1">
    <source>
        <dbReference type="ARBA" id="ARBA00010716"/>
    </source>
</evidence>
<evidence type="ECO:0000259" key="5">
    <source>
        <dbReference type="Pfam" id="PF01979"/>
    </source>
</evidence>
<dbReference type="Gene3D" id="2.30.40.10">
    <property type="entry name" value="Urease, subunit C, domain 1"/>
    <property type="match status" value="1"/>
</dbReference>
<dbReference type="Pfam" id="PF01979">
    <property type="entry name" value="Amidohydro_1"/>
    <property type="match status" value="1"/>
</dbReference>
<keyword evidence="4" id="KW-0119">Carbohydrate metabolism</keyword>
<accession>A0A075GVH2</accession>
<sequence length="386" mass="41873">MEITNARLILPDEIRRGSLSIRAGRIHKLSTNPAPKTKNETLNLRGGYLAPGFIDLHIHGAMGRDTMEARLDAFRDITEFHLRGGTTSLTLTTLSAAQKDILNALDAIAPIHNQSIGGARVVGVHVEGPFISREKVGAQNPEFVRNPTAREWQPMLKHGRLITQMTLAPELPRALTLIKALRKNGSIPSGGHTNADEKTLAPALAGGMNQSTHTFNAMSSVVKRGAYRAAGMLEFALARDEMACELIPDGEHVPPTCMRMLFNAKPRDKVILITDATKGAGLKPGTKFDLYGIQCKVTPVTATVANDQGLAGSTLTMIRAVQTVVEKSGVPLVDAVLAASLNPARQLNRDGEFGSLEKGKRADLVWFNNRFQVKAVWLDGELRFRA</sequence>
<dbReference type="InterPro" id="IPR003764">
    <property type="entry name" value="GlcNAc_6-P_deAcase"/>
</dbReference>
<comment type="similarity">
    <text evidence="1">Belongs to the metallo-dependent hydrolases superfamily. NagA family.</text>
</comment>
<dbReference type="SUPFAM" id="SSF51338">
    <property type="entry name" value="Composite domain of metallo-dependent hydrolases"/>
    <property type="match status" value="1"/>
</dbReference>
<dbReference type="PANTHER" id="PTHR11113:SF14">
    <property type="entry name" value="N-ACETYLGLUCOSAMINE-6-PHOSPHATE DEACETYLASE"/>
    <property type="match status" value="1"/>
</dbReference>
<evidence type="ECO:0000313" key="6">
    <source>
        <dbReference type="EMBL" id="AIF07734.1"/>
    </source>
</evidence>
<feature type="domain" description="Amidohydrolase-related" evidence="5">
    <location>
        <begin position="48"/>
        <end position="382"/>
    </location>
</feature>
<dbReference type="GO" id="GO:0006046">
    <property type="term" value="P:N-acetylglucosamine catabolic process"/>
    <property type="evidence" value="ECO:0007669"/>
    <property type="project" value="TreeGrafter"/>
</dbReference>
<dbReference type="GO" id="GO:0046872">
    <property type="term" value="F:metal ion binding"/>
    <property type="evidence" value="ECO:0007669"/>
    <property type="project" value="UniProtKB-KW"/>
</dbReference>
<reference evidence="6" key="1">
    <citation type="journal article" date="2014" name="Genome Biol. Evol.">
        <title>Pangenome evidence for extensive interdomain horizontal transfer affecting lineage core and shell genes in uncultured planktonic thaumarchaeota and euryarchaeota.</title>
        <authorList>
            <person name="Deschamps P."/>
            <person name="Zivanovic Y."/>
            <person name="Moreira D."/>
            <person name="Rodriguez-Valera F."/>
            <person name="Lopez-Garcia P."/>
        </authorList>
    </citation>
    <scope>NUCLEOTIDE SEQUENCE</scope>
</reference>
<dbReference type="PANTHER" id="PTHR11113">
    <property type="entry name" value="N-ACETYLGLUCOSAMINE-6-PHOSPHATE DEACETYLASE"/>
    <property type="match status" value="1"/>
</dbReference>
<dbReference type="InterPro" id="IPR032466">
    <property type="entry name" value="Metal_Hydrolase"/>
</dbReference>
<dbReference type="AlphaFoldDB" id="A0A075GVH2"/>
<dbReference type="Gene3D" id="3.20.20.140">
    <property type="entry name" value="Metal-dependent hydrolases"/>
    <property type="match status" value="1"/>
</dbReference>
<dbReference type="InterPro" id="IPR011059">
    <property type="entry name" value="Metal-dep_hydrolase_composite"/>
</dbReference>
<keyword evidence="3" id="KW-0378">Hydrolase</keyword>
<dbReference type="CDD" id="cd00854">
    <property type="entry name" value="NagA"/>
    <property type="match status" value="1"/>
</dbReference>
<organism evidence="6">
    <name type="scientific">uncultured marine thaumarchaeote KM3_23_F10</name>
    <dbReference type="NCBI Taxonomy" id="1456100"/>
    <lineage>
        <taxon>Archaea</taxon>
        <taxon>Nitrososphaerota</taxon>
        <taxon>environmental samples</taxon>
    </lineage>
</organism>
<dbReference type="InterPro" id="IPR006680">
    <property type="entry name" value="Amidohydro-rel"/>
</dbReference>
<evidence type="ECO:0000256" key="4">
    <source>
        <dbReference type="ARBA" id="ARBA00023277"/>
    </source>
</evidence>
<evidence type="ECO:0000256" key="2">
    <source>
        <dbReference type="ARBA" id="ARBA00022723"/>
    </source>
</evidence>